<dbReference type="InterPro" id="IPR002528">
    <property type="entry name" value="MATE_fam"/>
</dbReference>
<evidence type="ECO:0000256" key="7">
    <source>
        <dbReference type="ARBA" id="ARBA00022692"/>
    </source>
</evidence>
<dbReference type="GO" id="GO:0046677">
    <property type="term" value="P:response to antibiotic"/>
    <property type="evidence" value="ECO:0007669"/>
    <property type="project" value="UniProtKB-KW"/>
</dbReference>
<dbReference type="Proteomes" id="UP001143486">
    <property type="component" value="Unassembled WGS sequence"/>
</dbReference>
<evidence type="ECO:0000313" key="14">
    <source>
        <dbReference type="EMBL" id="GLK51253.1"/>
    </source>
</evidence>
<dbReference type="GO" id="GO:0005886">
    <property type="term" value="C:plasma membrane"/>
    <property type="evidence" value="ECO:0007669"/>
    <property type="project" value="UniProtKB-SubCell"/>
</dbReference>
<dbReference type="PANTHER" id="PTHR43298">
    <property type="entry name" value="MULTIDRUG RESISTANCE PROTEIN NORM-RELATED"/>
    <property type="match status" value="1"/>
</dbReference>
<protein>
    <recommendedName>
        <fullName evidence="3">Multidrug export protein MepA</fullName>
    </recommendedName>
    <alternativeName>
        <fullName evidence="12">Multidrug-efflux transporter</fullName>
    </alternativeName>
</protein>
<dbReference type="InterPro" id="IPR045070">
    <property type="entry name" value="MATE_MepA-like"/>
</dbReference>
<evidence type="ECO:0000256" key="5">
    <source>
        <dbReference type="ARBA" id="ARBA00022449"/>
    </source>
</evidence>
<keyword evidence="5" id="KW-0050">Antiport</keyword>
<feature type="transmembrane region" description="Helical" evidence="13">
    <location>
        <begin position="108"/>
        <end position="127"/>
    </location>
</feature>
<organism evidence="14 15">
    <name type="scientific">Maricaulis virginensis</name>
    <dbReference type="NCBI Taxonomy" id="144022"/>
    <lineage>
        <taxon>Bacteria</taxon>
        <taxon>Pseudomonadati</taxon>
        <taxon>Pseudomonadota</taxon>
        <taxon>Alphaproteobacteria</taxon>
        <taxon>Maricaulales</taxon>
        <taxon>Maricaulaceae</taxon>
        <taxon>Maricaulis</taxon>
    </lineage>
</organism>
<feature type="transmembrane region" description="Helical" evidence="13">
    <location>
        <begin position="66"/>
        <end position="88"/>
    </location>
</feature>
<feature type="transmembrane region" description="Helical" evidence="13">
    <location>
        <begin position="394"/>
        <end position="414"/>
    </location>
</feature>
<dbReference type="NCBIfam" id="TIGR00797">
    <property type="entry name" value="matE"/>
    <property type="match status" value="1"/>
</dbReference>
<evidence type="ECO:0000256" key="8">
    <source>
        <dbReference type="ARBA" id="ARBA00022989"/>
    </source>
</evidence>
<proteinExistence type="inferred from homology"/>
<gene>
    <name evidence="14" type="ORF">GCM10017621_07610</name>
</gene>
<feature type="transmembrane region" description="Helical" evidence="13">
    <location>
        <begin position="296"/>
        <end position="324"/>
    </location>
</feature>
<dbReference type="GO" id="GO:0006811">
    <property type="term" value="P:monoatomic ion transport"/>
    <property type="evidence" value="ECO:0007669"/>
    <property type="project" value="UniProtKB-KW"/>
</dbReference>
<feature type="transmembrane region" description="Helical" evidence="13">
    <location>
        <begin position="139"/>
        <end position="165"/>
    </location>
</feature>
<comment type="similarity">
    <text evidence="2">Belongs to the multi antimicrobial extrusion (MATE) (TC 2.A.66.1) family. MepA subfamily.</text>
</comment>
<dbReference type="EMBL" id="BSFE01000002">
    <property type="protein sequence ID" value="GLK51253.1"/>
    <property type="molecule type" value="Genomic_DNA"/>
</dbReference>
<feature type="transmembrane region" description="Helical" evidence="13">
    <location>
        <begin position="12"/>
        <end position="45"/>
    </location>
</feature>
<keyword evidence="15" id="KW-1185">Reference proteome</keyword>
<dbReference type="GO" id="GO:0042910">
    <property type="term" value="F:xenobiotic transmembrane transporter activity"/>
    <property type="evidence" value="ECO:0007669"/>
    <property type="project" value="InterPro"/>
</dbReference>
<dbReference type="CDD" id="cd13143">
    <property type="entry name" value="MATE_MepA_like"/>
    <property type="match status" value="1"/>
</dbReference>
<name>A0A9W6MMQ6_9PROT</name>
<dbReference type="PANTHER" id="PTHR43298:SF2">
    <property type="entry name" value="FMN_FAD EXPORTER YEEO-RELATED"/>
    <property type="match status" value="1"/>
</dbReference>
<reference evidence="14" key="2">
    <citation type="submission" date="2023-01" db="EMBL/GenBank/DDBJ databases">
        <authorList>
            <person name="Sun Q."/>
            <person name="Evtushenko L."/>
        </authorList>
    </citation>
    <scope>NUCLEOTIDE SEQUENCE</scope>
    <source>
        <strain evidence="14">VKM B-1513</strain>
    </source>
</reference>
<feature type="transmembrane region" description="Helical" evidence="13">
    <location>
        <begin position="336"/>
        <end position="360"/>
    </location>
</feature>
<evidence type="ECO:0000256" key="4">
    <source>
        <dbReference type="ARBA" id="ARBA00022448"/>
    </source>
</evidence>
<keyword evidence="10 13" id="KW-0472">Membrane</keyword>
<reference evidence="14" key="1">
    <citation type="journal article" date="2014" name="Int. J. Syst. Evol. Microbiol.">
        <title>Complete genome sequence of Corynebacterium casei LMG S-19264T (=DSM 44701T), isolated from a smear-ripened cheese.</title>
        <authorList>
            <consortium name="US DOE Joint Genome Institute (JGI-PGF)"/>
            <person name="Walter F."/>
            <person name="Albersmeier A."/>
            <person name="Kalinowski J."/>
            <person name="Ruckert C."/>
        </authorList>
    </citation>
    <scope>NUCLEOTIDE SEQUENCE</scope>
    <source>
        <strain evidence="14">VKM B-1513</strain>
    </source>
</reference>
<evidence type="ECO:0000256" key="1">
    <source>
        <dbReference type="ARBA" id="ARBA00004429"/>
    </source>
</evidence>
<keyword evidence="8 13" id="KW-1133">Transmembrane helix</keyword>
<feature type="transmembrane region" description="Helical" evidence="13">
    <location>
        <begin position="250"/>
        <end position="275"/>
    </location>
</feature>
<sequence length="437" mass="45141">MSVNGLLTVVDAIFLGVFVGADALAAVTLMFPIVMMCIALATLVADGMASVLARQLGASDHAGAEASFAGAHGLSVLTCLALLALFFLGGEPLVRLAANGSATLAEYGYRYLQITVIAAPLAFALGLQTTALRVEGRVAFMAITGALVTVANMAINFVLIAGLGWGVAGSAIGTALAQAAGLIIVLAFRASGRGDLPAFALPWHRWRTGWRDFLALGAPQSLSFLGLSLGSGTILVMLQNTALEDYDTTVAAYGIATRLLSFSFLGLMGMAQALQAIVGNNFGAGQRDRVARTLRLGLVCGLVYAGTAQAIFSFGATGLAGLFVDNPVVIAEVGRLLPVIVAAYVLAGPAVMISTCFQAVGDALRAALLSLSRTYLFAIPLTLVLPVWFGEWGIWMAGPSAEVLLALMALAVLVQAARSDGHDFGLVPRGLRGRAEL</sequence>
<dbReference type="GO" id="GO:0015297">
    <property type="term" value="F:antiporter activity"/>
    <property type="evidence" value="ECO:0007669"/>
    <property type="project" value="UniProtKB-KW"/>
</dbReference>
<evidence type="ECO:0000256" key="10">
    <source>
        <dbReference type="ARBA" id="ARBA00023136"/>
    </source>
</evidence>
<dbReference type="InterPro" id="IPR050222">
    <property type="entry name" value="MATE_MdtK"/>
</dbReference>
<comment type="subcellular location">
    <subcellularLocation>
        <location evidence="1">Cell inner membrane</location>
        <topology evidence="1">Multi-pass membrane protein</topology>
    </subcellularLocation>
</comment>
<keyword evidence="4" id="KW-0813">Transport</keyword>
<accession>A0A9W6MMQ6</accession>
<evidence type="ECO:0000256" key="6">
    <source>
        <dbReference type="ARBA" id="ARBA00022475"/>
    </source>
</evidence>
<evidence type="ECO:0000256" key="11">
    <source>
        <dbReference type="ARBA" id="ARBA00023251"/>
    </source>
</evidence>
<evidence type="ECO:0000256" key="12">
    <source>
        <dbReference type="ARBA" id="ARBA00031636"/>
    </source>
</evidence>
<comment type="caution">
    <text evidence="14">The sequence shown here is derived from an EMBL/GenBank/DDBJ whole genome shotgun (WGS) entry which is preliminary data.</text>
</comment>
<feature type="transmembrane region" description="Helical" evidence="13">
    <location>
        <begin position="367"/>
        <end position="388"/>
    </location>
</feature>
<dbReference type="Pfam" id="PF01554">
    <property type="entry name" value="MatE"/>
    <property type="match status" value="2"/>
</dbReference>
<keyword evidence="9" id="KW-0406">Ion transport</keyword>
<keyword evidence="6" id="KW-1003">Cell membrane</keyword>
<keyword evidence="11" id="KW-0046">Antibiotic resistance</keyword>
<evidence type="ECO:0000256" key="13">
    <source>
        <dbReference type="SAM" id="Phobius"/>
    </source>
</evidence>
<feature type="transmembrane region" description="Helical" evidence="13">
    <location>
        <begin position="171"/>
        <end position="192"/>
    </location>
</feature>
<evidence type="ECO:0000313" key="15">
    <source>
        <dbReference type="Proteomes" id="UP001143486"/>
    </source>
</evidence>
<keyword evidence="7 13" id="KW-0812">Transmembrane</keyword>
<dbReference type="PIRSF" id="PIRSF006603">
    <property type="entry name" value="DinF"/>
    <property type="match status" value="1"/>
</dbReference>
<dbReference type="InterPro" id="IPR048279">
    <property type="entry name" value="MdtK-like"/>
</dbReference>
<evidence type="ECO:0000256" key="9">
    <source>
        <dbReference type="ARBA" id="ARBA00023065"/>
    </source>
</evidence>
<evidence type="ECO:0000256" key="2">
    <source>
        <dbReference type="ARBA" id="ARBA00008417"/>
    </source>
</evidence>
<feature type="transmembrane region" description="Helical" evidence="13">
    <location>
        <begin position="213"/>
        <end position="238"/>
    </location>
</feature>
<evidence type="ECO:0000256" key="3">
    <source>
        <dbReference type="ARBA" id="ARBA00022106"/>
    </source>
</evidence>
<dbReference type="AlphaFoldDB" id="A0A9W6MMQ6"/>